<organism evidence="1 2">
    <name type="scientific">Flavobacterium cheonanense</name>
    <dbReference type="NCBI Taxonomy" id="706183"/>
    <lineage>
        <taxon>Bacteria</taxon>
        <taxon>Pseudomonadati</taxon>
        <taxon>Bacteroidota</taxon>
        <taxon>Flavobacteriia</taxon>
        <taxon>Flavobacteriales</taxon>
        <taxon>Flavobacteriaceae</taxon>
        <taxon>Flavobacterium</taxon>
    </lineage>
</organism>
<proteinExistence type="predicted"/>
<name>A0ABP7VTQ6_9FLAO</name>
<evidence type="ECO:0008006" key="3">
    <source>
        <dbReference type="Google" id="ProtNLM"/>
    </source>
</evidence>
<protein>
    <recommendedName>
        <fullName evidence="3">DUF932 domain-containing protein</fullName>
    </recommendedName>
</protein>
<accession>A0ABP7VTQ6</accession>
<comment type="caution">
    <text evidence="1">The sequence shown here is derived from an EMBL/GenBank/DDBJ whole genome shotgun (WGS) entry which is preliminary data.</text>
</comment>
<sequence length="310" mass="36899">MKFIQDTQPFEILKQYFIPAIYHRIIEGRKKVYQLSISIEGIEKVIKKSVKPFEHTSYNKVITGAVKRMEKLFAPEQLNLEVILYKKPNLNQLDLSFELVNKEFFKIGKEEYYASIMVEYSYSKMDFVTYYPIIYRQTCLNGQVAIMSKNFKEVIATNKIFDIGCDWSKCTFESYQRKLTNYFEILQDNRQGGLFDEEDFELFERNAIRKMEQVLKIKSKNSDIDRNSDNINNPQNFFRRNIEMLGRNQFAVWNAITDFASRERDIEKRNVMFLNAGKFLSDEIEKTLNKQKKDWSNNLIWGEVLRIAKK</sequence>
<keyword evidence="2" id="KW-1185">Reference proteome</keyword>
<evidence type="ECO:0000313" key="2">
    <source>
        <dbReference type="Proteomes" id="UP001500367"/>
    </source>
</evidence>
<dbReference type="RefSeq" id="WP_344816538.1">
    <property type="nucleotide sequence ID" value="NZ_BAABCT010000005.1"/>
</dbReference>
<gene>
    <name evidence="1" type="ORF">GCM10022389_19670</name>
</gene>
<dbReference type="EMBL" id="BAABCT010000005">
    <property type="protein sequence ID" value="GAA4074190.1"/>
    <property type="molecule type" value="Genomic_DNA"/>
</dbReference>
<dbReference type="Proteomes" id="UP001500367">
    <property type="component" value="Unassembled WGS sequence"/>
</dbReference>
<evidence type="ECO:0000313" key="1">
    <source>
        <dbReference type="EMBL" id="GAA4074190.1"/>
    </source>
</evidence>
<reference evidence="2" key="1">
    <citation type="journal article" date="2019" name="Int. J. Syst. Evol. Microbiol.">
        <title>The Global Catalogue of Microorganisms (GCM) 10K type strain sequencing project: providing services to taxonomists for standard genome sequencing and annotation.</title>
        <authorList>
            <consortium name="The Broad Institute Genomics Platform"/>
            <consortium name="The Broad Institute Genome Sequencing Center for Infectious Disease"/>
            <person name="Wu L."/>
            <person name="Ma J."/>
        </authorList>
    </citation>
    <scope>NUCLEOTIDE SEQUENCE [LARGE SCALE GENOMIC DNA]</scope>
    <source>
        <strain evidence="2">JCM 17069</strain>
    </source>
</reference>